<reference evidence="2" key="1">
    <citation type="submission" date="2020-05" db="EMBL/GenBank/DDBJ databases">
        <authorList>
            <person name="Chiriac C."/>
            <person name="Salcher M."/>
            <person name="Ghai R."/>
            <person name="Kavagutti S V."/>
        </authorList>
    </citation>
    <scope>NUCLEOTIDE SEQUENCE</scope>
</reference>
<name>A0A6J6LJU1_9ZZZZ</name>
<dbReference type="GO" id="GO:0006355">
    <property type="term" value="P:regulation of DNA-templated transcription"/>
    <property type="evidence" value="ECO:0007669"/>
    <property type="project" value="InterPro"/>
</dbReference>
<dbReference type="AlphaFoldDB" id="A0A6J6LJU1"/>
<evidence type="ECO:0000313" key="2">
    <source>
        <dbReference type="EMBL" id="CAB4662287.1"/>
    </source>
</evidence>
<organism evidence="2">
    <name type="scientific">freshwater metagenome</name>
    <dbReference type="NCBI Taxonomy" id="449393"/>
    <lineage>
        <taxon>unclassified sequences</taxon>
        <taxon>metagenomes</taxon>
        <taxon>ecological metagenomes</taxon>
    </lineage>
</organism>
<feature type="domain" description="Antitoxin FitA-like ribbon-helix-helix" evidence="1">
    <location>
        <begin position="16"/>
        <end position="50"/>
    </location>
</feature>
<gene>
    <name evidence="2" type="ORF">UFOPK2214_01319</name>
</gene>
<sequence length="99" mass="11495">MSLAIDKQDNKNGAMPEIVIRNVPELVYEHLKAHAQQTGITLEELVMRILYKDVNLKPWSQIFEELAPYRSTKVTLEVVQRAIDESREERANRVFRADS</sequence>
<evidence type="ECO:0000259" key="1">
    <source>
        <dbReference type="Pfam" id="PF22513"/>
    </source>
</evidence>
<dbReference type="EMBL" id="CAEZWJ010000058">
    <property type="protein sequence ID" value="CAB4662287.1"/>
    <property type="molecule type" value="Genomic_DNA"/>
</dbReference>
<accession>A0A6J6LJU1</accession>
<dbReference type="SUPFAM" id="SSF47598">
    <property type="entry name" value="Ribbon-helix-helix"/>
    <property type="match status" value="1"/>
</dbReference>
<protein>
    <submittedName>
        <fullName evidence="2">Unannotated protein</fullName>
    </submittedName>
</protein>
<dbReference type="InterPro" id="IPR053853">
    <property type="entry name" value="FitA-like_RHH"/>
</dbReference>
<dbReference type="Pfam" id="PF22513">
    <property type="entry name" value="FitA-like_RHH"/>
    <property type="match status" value="1"/>
</dbReference>
<proteinExistence type="predicted"/>
<dbReference type="InterPro" id="IPR010985">
    <property type="entry name" value="Ribbon_hlx_hlx"/>
</dbReference>